<sequence>MDNLVFSRLTLLFVTGYDEEETPIFKTKHYRNISNLASNEELFATALALSTLQKHSLDAVERSNTYDLVE</sequence>
<proteinExistence type="predicted"/>
<comment type="caution">
    <text evidence="2">The sequence shown here is derived from an EMBL/GenBank/DDBJ whole genome shotgun (WGS) entry which is preliminary data.</text>
</comment>
<feature type="domain" description="DUF1659" evidence="1">
    <location>
        <begin position="3"/>
        <end position="70"/>
    </location>
</feature>
<dbReference type="InterPro" id="IPR012454">
    <property type="entry name" value="DUF1659"/>
</dbReference>
<accession>A0ABS6K1K4</accession>
<dbReference type="EMBL" id="JAHQCR010000074">
    <property type="protein sequence ID" value="MBU9723255.1"/>
    <property type="molecule type" value="Genomic_DNA"/>
</dbReference>
<evidence type="ECO:0000313" key="3">
    <source>
        <dbReference type="Proteomes" id="UP000790580"/>
    </source>
</evidence>
<reference evidence="2 3" key="1">
    <citation type="submission" date="2021-06" db="EMBL/GenBank/DDBJ databases">
        <title>Bacillus sp. RD4P76, an endophyte from a halophyte.</title>
        <authorList>
            <person name="Sun J.-Q."/>
        </authorList>
    </citation>
    <scope>NUCLEOTIDE SEQUENCE [LARGE SCALE GENOMIC DNA]</scope>
    <source>
        <strain evidence="2 3">JCM 17098</strain>
    </source>
</reference>
<evidence type="ECO:0000259" key="1">
    <source>
        <dbReference type="Pfam" id="PF07872"/>
    </source>
</evidence>
<dbReference type="RefSeq" id="WP_088076789.1">
    <property type="nucleotide sequence ID" value="NZ_JAHQCR010000074.1"/>
</dbReference>
<protein>
    <submittedName>
        <fullName evidence="2">DUF1659 domain-containing protein</fullName>
    </submittedName>
</protein>
<organism evidence="2 3">
    <name type="scientific">Evansella alkalicola</name>
    <dbReference type="NCBI Taxonomy" id="745819"/>
    <lineage>
        <taxon>Bacteria</taxon>
        <taxon>Bacillati</taxon>
        <taxon>Bacillota</taxon>
        <taxon>Bacilli</taxon>
        <taxon>Bacillales</taxon>
        <taxon>Bacillaceae</taxon>
        <taxon>Evansella</taxon>
    </lineage>
</organism>
<gene>
    <name evidence="2" type="ORF">KS407_17705</name>
</gene>
<dbReference type="Proteomes" id="UP000790580">
    <property type="component" value="Unassembled WGS sequence"/>
</dbReference>
<name>A0ABS6K1K4_9BACI</name>
<evidence type="ECO:0000313" key="2">
    <source>
        <dbReference type="EMBL" id="MBU9723255.1"/>
    </source>
</evidence>
<keyword evidence="3" id="KW-1185">Reference proteome</keyword>
<dbReference type="Pfam" id="PF07872">
    <property type="entry name" value="DUF1659"/>
    <property type="match status" value="1"/>
</dbReference>